<evidence type="ECO:0000256" key="6">
    <source>
        <dbReference type="ARBA" id="ARBA00022846"/>
    </source>
</evidence>
<keyword evidence="6" id="KW-0282">Flagellum</keyword>
<comment type="subcellular location">
    <subcellularLocation>
        <location evidence="2">Cell projection</location>
        <location evidence="2">Cilium</location>
        <location evidence="2">Flagellum</location>
    </subcellularLocation>
    <subcellularLocation>
        <location evidence="1">Membrane</location>
        <topology evidence="1">Multi-pass membrane protein</topology>
    </subcellularLocation>
</comment>
<feature type="compositionally biased region" description="Basic and acidic residues" evidence="15">
    <location>
        <begin position="1358"/>
        <end position="1374"/>
    </location>
</feature>
<keyword evidence="5 17" id="KW-0732">Signal</keyword>
<feature type="transmembrane region" description="Helical" evidence="16">
    <location>
        <begin position="546"/>
        <end position="565"/>
    </location>
</feature>
<dbReference type="Proteomes" id="UP000186817">
    <property type="component" value="Unassembled WGS sequence"/>
</dbReference>
<keyword evidence="9" id="KW-0969">Cilium</keyword>
<sequence length="1445" mass="163851">MLLLRSPALYILLVRCETADRTQYMNGFPIGVQKDGKYYLYNHLKLDLKYHSSDTYEGHRIVGFEIEPRSVVQATQADPTKPFGLKAVCQEGADAQLMELDMFNEVIFSYDVTWEYSDVRWVSRWDNYLKMTGGQIHWFSILNSLMIMLFLSGMVAMILLRTLYRDITKYNELATAEEAAEETGWKLVHGDVFRKPRFGKLLAVSVGSGVVGGCGTCQQEHSASVTVIGINGSTLLETMAVSSIQDLNQQVQAKLKSRLLQLAGLEDENGNLASDLCSMKDLEDVALQVAVRLAEKGRGWGLHSLQVAWEWDDLLAAPRARFSATRIGGDGARQHMRVDFWSLVVPPGVRVIVSIREGSPSSEAARDFVTLHSLAVRDIVDIRRAHQRACDAHREELLARRSQADTVDALIMLRQYTAELVHFEVFHDVYNNEAEGKAESLFSTSRFSDVGKLEEHMVVLSKLHVGEEHPFWKPTQLQTGRMRQLEMTPVMGFSPGVGQAANISHCFFTFGHPTRRKMKTVQILGMSIVTLIFALLGFLSPAHRGGLLQSMMMLFTFMGVFGGYASARLYKVFNGEDWKTNTLMTAMLYPGVIFMVFFVLNLFIWGQKSSGAVPFTTMFAILVLWFGISVPLVFLGSYFGFRRELRELTATKMSTSACRLLTADGHPLATIDAAPEGSTLTAVAISTSGLLEIVGLVGDPVAAVPVPELETMALKVASSLASVACWFGGPGHLEGYPAIPWPFGERVAAPPQFSSTRGRSGRQAMQVTQKTPVVHAGVEVVFTVREGSLVPNVLEDFIPEENLTVRDIIKLRDKHDKACQERRRDLLATKPGTDVVEAEMSLKEYGLGRVHFVLGYSLTNDEEIPTQQEGKEAIELPVRTNHVPRICPKLGSVLCRCPFCPSLGQSEAEKGVKWRHLRFGLDKMPGSTAAQSIGSLKSQSNRYRTLNTNADIDETLFGNAHNKTMPKQADGKEVMIVGKDTVMVRKRYDRHNAKANPKEQAVVIAASELNRLRENAKLLSKEEEIEQKKREEEALAERQAKSIARKEKIRQMEEERKRNAIQAETAKDARGAKGGVLERAKQMLDEDMDDVKHMNQMMLYSKIVTIRDAQIQEKRMVQAEKEEEERHLDAMMEIERLKALKMYEVREQERMQSQRAGAKVIIEQIKDRQAQRMKEEEQRDQERSFVLKQIESLKAEEVEQQQQKKLAAERLMQEVNEANGAAMKIKEERMLAEKLEEQKIIEYQEAKEQRERDLEAEKSRLAADKERETARLRAMQEKAQDKAAEMDALRAKRAMEAAERAARQKEAAEKQKQDRMNADLKEARFQQQAEKERRLGEQAKFERDEFERIIEVQMQQEEAERQRQGEEHHMRLQHAQELRHQISAREEKAYQERRDFLEDGNSVRASIGNERKKLEKIKARKIEELKKSGVPEKYWAELARKKISI</sequence>
<dbReference type="Pfam" id="PF13868">
    <property type="entry name" value="TPH"/>
    <property type="match status" value="1"/>
</dbReference>
<name>A0A1Q9DJY9_SYMMI</name>
<keyword evidence="11" id="KW-0966">Cell projection</keyword>
<evidence type="ECO:0000256" key="4">
    <source>
        <dbReference type="ARBA" id="ARBA00022692"/>
    </source>
</evidence>
<keyword evidence="4 16" id="KW-0812">Transmembrane</keyword>
<evidence type="ECO:0000256" key="11">
    <source>
        <dbReference type="ARBA" id="ARBA00023273"/>
    </source>
</evidence>
<dbReference type="InterPro" id="IPR043597">
    <property type="entry name" value="TPH_dom"/>
</dbReference>
<evidence type="ECO:0000259" key="18">
    <source>
        <dbReference type="Pfam" id="PF13868"/>
    </source>
</evidence>
<proteinExistence type="inferred from homology"/>
<evidence type="ECO:0000313" key="20">
    <source>
        <dbReference type="Proteomes" id="UP000186817"/>
    </source>
</evidence>
<evidence type="ECO:0000256" key="14">
    <source>
        <dbReference type="SAM" id="Coils"/>
    </source>
</evidence>
<dbReference type="Pfam" id="PF02990">
    <property type="entry name" value="EMP70"/>
    <property type="match status" value="2"/>
</dbReference>
<organism evidence="19 20">
    <name type="scientific">Symbiodinium microadriaticum</name>
    <name type="common">Dinoflagellate</name>
    <name type="synonym">Zooxanthella microadriatica</name>
    <dbReference type="NCBI Taxonomy" id="2951"/>
    <lineage>
        <taxon>Eukaryota</taxon>
        <taxon>Sar</taxon>
        <taxon>Alveolata</taxon>
        <taxon>Dinophyceae</taxon>
        <taxon>Suessiales</taxon>
        <taxon>Symbiodiniaceae</taxon>
        <taxon>Symbiodinium</taxon>
    </lineage>
</organism>
<dbReference type="GO" id="GO:0016020">
    <property type="term" value="C:membrane"/>
    <property type="evidence" value="ECO:0007669"/>
    <property type="project" value="UniProtKB-SubCell"/>
</dbReference>
<evidence type="ECO:0000256" key="9">
    <source>
        <dbReference type="ARBA" id="ARBA00023069"/>
    </source>
</evidence>
<keyword evidence="8 14" id="KW-0175">Coiled coil</keyword>
<dbReference type="EMBL" id="LSRX01000501">
    <property type="protein sequence ID" value="OLP95478.1"/>
    <property type="molecule type" value="Genomic_DNA"/>
</dbReference>
<protein>
    <recommendedName>
        <fullName evidence="13">Cilia- and flagella-associated protein 45</fullName>
    </recommendedName>
</protein>
<dbReference type="GO" id="GO:0031514">
    <property type="term" value="C:motile cilium"/>
    <property type="evidence" value="ECO:0007669"/>
    <property type="project" value="UniProtKB-SubCell"/>
</dbReference>
<evidence type="ECO:0000256" key="13">
    <source>
        <dbReference type="ARBA" id="ARBA00034142"/>
    </source>
</evidence>
<evidence type="ECO:0000256" key="10">
    <source>
        <dbReference type="ARBA" id="ARBA00023136"/>
    </source>
</evidence>
<reference evidence="19 20" key="1">
    <citation type="submission" date="2016-02" db="EMBL/GenBank/DDBJ databases">
        <title>Genome analysis of coral dinoflagellate symbionts highlights evolutionary adaptations to a symbiotic lifestyle.</title>
        <authorList>
            <person name="Aranda M."/>
            <person name="Li Y."/>
            <person name="Liew Y.J."/>
            <person name="Baumgarten S."/>
            <person name="Simakov O."/>
            <person name="Wilson M."/>
            <person name="Piel J."/>
            <person name="Ashoor H."/>
            <person name="Bougouffa S."/>
            <person name="Bajic V.B."/>
            <person name="Ryu T."/>
            <person name="Ravasi T."/>
            <person name="Bayer T."/>
            <person name="Micklem G."/>
            <person name="Kim H."/>
            <person name="Bhak J."/>
            <person name="Lajeunesse T.C."/>
            <person name="Voolstra C.R."/>
        </authorList>
    </citation>
    <scope>NUCLEOTIDE SEQUENCE [LARGE SCALE GENOMIC DNA]</scope>
    <source>
        <strain evidence="19 20">CCMP2467</strain>
    </source>
</reference>
<feature type="transmembrane region" description="Helical" evidence="16">
    <location>
        <begin position="586"/>
        <end position="606"/>
    </location>
</feature>
<dbReference type="PANTHER" id="PTHR15504">
    <property type="entry name" value="NASOPHARYNGEAL EPITHELIUM SPECIFIC PROTEIN 1"/>
    <property type="match status" value="1"/>
</dbReference>
<feature type="signal peptide" evidence="17">
    <location>
        <begin position="1"/>
        <end position="18"/>
    </location>
</feature>
<dbReference type="PANTHER" id="PTHR15504:SF0">
    <property type="entry name" value="CILIA- AND FLAGELLA-ASSOCIATED PROTEIN 45"/>
    <property type="match status" value="1"/>
</dbReference>
<evidence type="ECO:0000256" key="17">
    <source>
        <dbReference type="SAM" id="SignalP"/>
    </source>
</evidence>
<evidence type="ECO:0000256" key="3">
    <source>
        <dbReference type="ARBA" id="ARBA00005227"/>
    </source>
</evidence>
<feature type="coiled-coil region" evidence="14">
    <location>
        <begin position="1002"/>
        <end position="1069"/>
    </location>
</feature>
<evidence type="ECO:0000256" key="7">
    <source>
        <dbReference type="ARBA" id="ARBA00022989"/>
    </source>
</evidence>
<evidence type="ECO:0000256" key="2">
    <source>
        <dbReference type="ARBA" id="ARBA00004230"/>
    </source>
</evidence>
<comment type="caution">
    <text evidence="19">The sequence shown here is derived from an EMBL/GenBank/DDBJ whole genome shotgun (WGS) entry which is preliminary data.</text>
</comment>
<evidence type="ECO:0000256" key="8">
    <source>
        <dbReference type="ARBA" id="ARBA00023054"/>
    </source>
</evidence>
<accession>A0A1Q9DJY9</accession>
<feature type="chain" id="PRO_5010316171" description="Cilia- and flagella-associated protein 45" evidence="17">
    <location>
        <begin position="19"/>
        <end position="1445"/>
    </location>
</feature>
<keyword evidence="10 16" id="KW-0472">Membrane</keyword>
<evidence type="ECO:0000256" key="1">
    <source>
        <dbReference type="ARBA" id="ARBA00004141"/>
    </source>
</evidence>
<feature type="transmembrane region" description="Helical" evidence="16">
    <location>
        <begin position="521"/>
        <end position="540"/>
    </location>
</feature>
<feature type="region of interest" description="Disordered" evidence="15">
    <location>
        <begin position="1355"/>
        <end position="1374"/>
    </location>
</feature>
<keyword evidence="7 16" id="KW-1133">Transmembrane helix</keyword>
<dbReference type="InterPro" id="IPR033253">
    <property type="entry name" value="CFAP45"/>
</dbReference>
<feature type="transmembrane region" description="Helical" evidence="16">
    <location>
        <begin position="618"/>
        <end position="641"/>
    </location>
</feature>
<evidence type="ECO:0000256" key="12">
    <source>
        <dbReference type="ARBA" id="ARBA00034116"/>
    </source>
</evidence>
<comment type="similarity">
    <text evidence="12">Belongs to the CFAP45 family.</text>
</comment>
<evidence type="ECO:0000313" key="19">
    <source>
        <dbReference type="EMBL" id="OLP95478.1"/>
    </source>
</evidence>
<dbReference type="OrthoDB" id="1902038at2759"/>
<keyword evidence="20" id="KW-1185">Reference proteome</keyword>
<evidence type="ECO:0000256" key="5">
    <source>
        <dbReference type="ARBA" id="ARBA00022729"/>
    </source>
</evidence>
<feature type="transmembrane region" description="Helical" evidence="16">
    <location>
        <begin position="136"/>
        <end position="160"/>
    </location>
</feature>
<comment type="similarity">
    <text evidence="3">Belongs to the nonaspanin (TM9SF) (TC 9.A.2) family.</text>
</comment>
<evidence type="ECO:0000256" key="15">
    <source>
        <dbReference type="SAM" id="MobiDB-lite"/>
    </source>
</evidence>
<feature type="domain" description="Trichohyalin-plectin-homology" evidence="18">
    <location>
        <begin position="1084"/>
        <end position="1432"/>
    </location>
</feature>
<evidence type="ECO:0000256" key="16">
    <source>
        <dbReference type="SAM" id="Phobius"/>
    </source>
</evidence>
<feature type="region of interest" description="Disordered" evidence="15">
    <location>
        <begin position="1246"/>
        <end position="1316"/>
    </location>
</feature>
<gene>
    <name evidence="19" type="primary">CCDC19</name>
    <name evidence="19" type="ORF">AK812_SmicGene22410</name>
</gene>
<dbReference type="InterPro" id="IPR004240">
    <property type="entry name" value="EMP70"/>
</dbReference>